<evidence type="ECO:0000313" key="1">
    <source>
        <dbReference type="EMBL" id="KAJ0174399.1"/>
    </source>
</evidence>
<dbReference type="EMBL" id="CM034404">
    <property type="protein sequence ID" value="KAJ0174399.1"/>
    <property type="molecule type" value="Genomic_DNA"/>
</dbReference>
<dbReference type="Proteomes" id="UP000824533">
    <property type="component" value="Linkage Group LG18"/>
</dbReference>
<name>A0ACC1CSL4_9NEOP</name>
<proteinExistence type="predicted"/>
<accession>A0ACC1CSL4</accession>
<gene>
    <name evidence="1" type="ORF">K1T71_010545</name>
</gene>
<comment type="caution">
    <text evidence="1">The sequence shown here is derived from an EMBL/GenBank/DDBJ whole genome shotgun (WGS) entry which is preliminary data.</text>
</comment>
<sequence>MGPEFYLPLALLFLASADPSRAQSAGEAQPPAADSAAAPTLSSLSSLSSLPLKLQYYDVGRPFELNCSVSATSPPGAFVWKVNGTLVERVEALKGRYKVENDGALFRVEGRSHEDDFGVYTCGVDGVASVVMSWEVRGRPVVKLQPNTNVVEGQKLRMVCRLVGKPYPAVEWRVRNGSDAVVRNHSEGVPVAAVAALAERVALNASEQGVAGAELLLEAAERADAGVYECVPLAEEGAFTFAVTTLRVKDKYAALWPFLGICAEVFVLCAIILIYEKRRSKPELDDSDTDNHDHPPLLHPPHPKRRQPRRRRGLRVCVPQNPPPLC</sequence>
<keyword evidence="2" id="KW-1185">Reference proteome</keyword>
<protein>
    <submittedName>
        <fullName evidence="1">Uncharacterized protein</fullName>
    </submittedName>
</protein>
<evidence type="ECO:0000313" key="2">
    <source>
        <dbReference type="Proteomes" id="UP000824533"/>
    </source>
</evidence>
<reference evidence="1 2" key="1">
    <citation type="journal article" date="2021" name="Front. Genet.">
        <title>Chromosome-Level Genome Assembly Reveals Significant Gene Expansion in the Toll and IMD Signaling Pathways of Dendrolimus kikuchii.</title>
        <authorList>
            <person name="Zhou J."/>
            <person name="Wu P."/>
            <person name="Xiong Z."/>
            <person name="Liu N."/>
            <person name="Zhao N."/>
            <person name="Ji M."/>
            <person name="Qiu Y."/>
            <person name="Yang B."/>
        </authorList>
    </citation>
    <scope>NUCLEOTIDE SEQUENCE [LARGE SCALE GENOMIC DNA]</scope>
    <source>
        <strain evidence="1">Ann1</strain>
    </source>
</reference>
<organism evidence="1 2">
    <name type="scientific">Dendrolimus kikuchii</name>
    <dbReference type="NCBI Taxonomy" id="765133"/>
    <lineage>
        <taxon>Eukaryota</taxon>
        <taxon>Metazoa</taxon>
        <taxon>Ecdysozoa</taxon>
        <taxon>Arthropoda</taxon>
        <taxon>Hexapoda</taxon>
        <taxon>Insecta</taxon>
        <taxon>Pterygota</taxon>
        <taxon>Neoptera</taxon>
        <taxon>Endopterygota</taxon>
        <taxon>Lepidoptera</taxon>
        <taxon>Glossata</taxon>
        <taxon>Ditrysia</taxon>
        <taxon>Bombycoidea</taxon>
        <taxon>Lasiocampidae</taxon>
        <taxon>Dendrolimus</taxon>
    </lineage>
</organism>